<sequence>MTFFAFLPLYPFGRFDEVGPVGLSSPSLSSYRVIIKGQREGKLGWGSPKGDRLNPLASWQFHNSCLTASIPVLLSWRMSGCSNGGHPHVGSDVSSDEQVQGISTTGKVRRAGESVHSLVGRASQIVDHEILEFVQKIEPMLHVFSLWIRGG</sequence>
<reference evidence="1 2" key="1">
    <citation type="journal article" date="2016" name="BMC Genomics">
        <title>Comparative genomics reveals Cyclospora cayetanensis possesses coccidia-like metabolism and invasion components but unique surface antigens.</title>
        <authorList>
            <person name="Liu S."/>
            <person name="Wang L."/>
            <person name="Zheng H."/>
            <person name="Xu Z."/>
            <person name="Roellig D.M."/>
            <person name="Li N."/>
            <person name="Frace M.A."/>
            <person name="Tang K."/>
            <person name="Arrowood M.J."/>
            <person name="Moss D.M."/>
            <person name="Zhang L."/>
            <person name="Feng Y."/>
            <person name="Xiao L."/>
        </authorList>
    </citation>
    <scope>NUCLEOTIDE SEQUENCE [LARGE SCALE GENOMIC DNA]</scope>
    <source>
        <strain evidence="1 2">CHN_HEN01</strain>
    </source>
</reference>
<name>A0A1D3CW09_9EIME</name>
<proteinExistence type="predicted"/>
<organism evidence="1 2">
    <name type="scientific">Cyclospora cayetanensis</name>
    <dbReference type="NCBI Taxonomy" id="88456"/>
    <lineage>
        <taxon>Eukaryota</taxon>
        <taxon>Sar</taxon>
        <taxon>Alveolata</taxon>
        <taxon>Apicomplexa</taxon>
        <taxon>Conoidasida</taxon>
        <taxon>Coccidia</taxon>
        <taxon>Eucoccidiorida</taxon>
        <taxon>Eimeriorina</taxon>
        <taxon>Eimeriidae</taxon>
        <taxon>Cyclospora</taxon>
    </lineage>
</organism>
<dbReference type="AlphaFoldDB" id="A0A1D3CW09"/>
<accession>A0A1D3CW09</accession>
<dbReference type="EMBL" id="JROU02001738">
    <property type="protein sequence ID" value="OEH75379.1"/>
    <property type="molecule type" value="Genomic_DNA"/>
</dbReference>
<protein>
    <submittedName>
        <fullName evidence="1">Uncharacterized protein</fullName>
    </submittedName>
</protein>
<dbReference type="VEuPathDB" id="ToxoDB:cyc_00531"/>
<keyword evidence="2" id="KW-1185">Reference proteome</keyword>
<gene>
    <name evidence="1" type="ORF">cyc_00531</name>
</gene>
<comment type="caution">
    <text evidence="1">The sequence shown here is derived from an EMBL/GenBank/DDBJ whole genome shotgun (WGS) entry which is preliminary data.</text>
</comment>
<evidence type="ECO:0000313" key="2">
    <source>
        <dbReference type="Proteomes" id="UP000095192"/>
    </source>
</evidence>
<evidence type="ECO:0000313" key="1">
    <source>
        <dbReference type="EMBL" id="OEH75379.1"/>
    </source>
</evidence>
<dbReference type="Proteomes" id="UP000095192">
    <property type="component" value="Unassembled WGS sequence"/>
</dbReference>
<dbReference type="InParanoid" id="A0A1D3CW09"/>